<protein>
    <submittedName>
        <fullName evidence="2">Uncharacterized protein</fullName>
    </submittedName>
</protein>
<evidence type="ECO:0000313" key="3">
    <source>
        <dbReference type="Proteomes" id="UP000266292"/>
    </source>
</evidence>
<dbReference type="Proteomes" id="UP000266292">
    <property type="component" value="Chromosome"/>
</dbReference>
<proteinExistence type="predicted"/>
<gene>
    <name evidence="2" type="ORF">CA264_10150</name>
</gene>
<sequence length="103" mass="10896">MGLLKGLLLGDIGDCSSLSNPKATGLPHGPPHLRHHGLAVERGAYGEHVEETPADQPQYNAALCEDTGVTMGEDRKSSKGSLLHVTLPLTEEGPGSRVKNFTQ</sequence>
<keyword evidence="3" id="KW-1185">Reference proteome</keyword>
<evidence type="ECO:0000313" key="2">
    <source>
        <dbReference type="EMBL" id="ARS35773.1"/>
    </source>
</evidence>
<dbReference type="AlphaFoldDB" id="A0A1X9YSE2"/>
<name>A0A1X9YSE2_9BACT</name>
<evidence type="ECO:0000256" key="1">
    <source>
        <dbReference type="SAM" id="MobiDB-lite"/>
    </source>
</evidence>
<organism evidence="2 3">
    <name type="scientific">Pontibacter actiniarum</name>
    <dbReference type="NCBI Taxonomy" id="323450"/>
    <lineage>
        <taxon>Bacteria</taxon>
        <taxon>Pseudomonadati</taxon>
        <taxon>Bacteroidota</taxon>
        <taxon>Cytophagia</taxon>
        <taxon>Cytophagales</taxon>
        <taxon>Hymenobacteraceae</taxon>
        <taxon>Pontibacter</taxon>
    </lineage>
</organism>
<accession>A0A1X9YSE2</accession>
<dbReference type="KEGG" id="pact:CA264_10150"/>
<reference evidence="3" key="1">
    <citation type="submission" date="2017-05" db="EMBL/GenBank/DDBJ databases">
        <authorList>
            <person name="Ray J."/>
            <person name="Price M."/>
            <person name="Deutschbauer A."/>
        </authorList>
    </citation>
    <scope>NUCLEOTIDE SEQUENCE [LARGE SCALE GENOMIC DNA]</scope>
    <source>
        <strain evidence="3">DSM 19842</strain>
    </source>
</reference>
<dbReference type="EMBL" id="CP021235">
    <property type="protein sequence ID" value="ARS35773.1"/>
    <property type="molecule type" value="Genomic_DNA"/>
</dbReference>
<feature type="region of interest" description="Disordered" evidence="1">
    <location>
        <begin position="70"/>
        <end position="103"/>
    </location>
</feature>